<proteinExistence type="predicted"/>
<keyword evidence="2" id="KW-1185">Reference proteome</keyword>
<organism evidence="1 2">
    <name type="scientific">Taklimakanibacter albus</name>
    <dbReference type="NCBI Taxonomy" id="2800327"/>
    <lineage>
        <taxon>Bacteria</taxon>
        <taxon>Pseudomonadati</taxon>
        <taxon>Pseudomonadota</taxon>
        <taxon>Alphaproteobacteria</taxon>
        <taxon>Hyphomicrobiales</taxon>
        <taxon>Aestuariivirgaceae</taxon>
        <taxon>Taklimakanibacter</taxon>
    </lineage>
</organism>
<comment type="caution">
    <text evidence="1">The sequence shown here is derived from an EMBL/GenBank/DDBJ whole genome shotgun (WGS) entry which is preliminary data.</text>
</comment>
<reference evidence="1" key="1">
    <citation type="submission" date="2021-01" db="EMBL/GenBank/DDBJ databases">
        <authorList>
            <person name="Sun Q."/>
        </authorList>
    </citation>
    <scope>NUCLEOTIDE SEQUENCE</scope>
    <source>
        <strain evidence="1">YIM B02566</strain>
    </source>
</reference>
<accession>A0ACC5R4R7</accession>
<gene>
    <name evidence="1" type="ORF">JHL16_14885</name>
</gene>
<dbReference type="Proteomes" id="UP000616151">
    <property type="component" value="Unassembled WGS sequence"/>
</dbReference>
<evidence type="ECO:0000313" key="2">
    <source>
        <dbReference type="Proteomes" id="UP000616151"/>
    </source>
</evidence>
<sequence>MLPELWTRVIAQIADSVAGEAALLSTVQMNTVRMVATSADFAETWQLIFKRFPGASNPRTQRLLAARHSGFVTDAHVFSASEIEREPLYTEILIPRGYGSGAATAIHYPGGEAVVLNIERRAALGTFDEQAITRLDGLRAHIARSSLISMRLLFERARTAVETISALGLAACAVTETGVVLVANAEFDAEADVWTSRGGDRIALLDRRADGLLQEALAFIATERGVRSLPIAAGEGRLPGVLHVVPIRRAAHDLFGRAAAILVLTKASNEPTRATALLQVLFDLTPTEAVVTARIAAGQTIEQIARADGKSIATVRNQVKNVLGKTGCRRQTELARLLAQLIPAGS</sequence>
<dbReference type="EMBL" id="JAENHL010000007">
    <property type="protein sequence ID" value="MBK1867641.1"/>
    <property type="molecule type" value="Genomic_DNA"/>
</dbReference>
<evidence type="ECO:0000313" key="1">
    <source>
        <dbReference type="EMBL" id="MBK1867641.1"/>
    </source>
</evidence>
<protein>
    <submittedName>
        <fullName evidence="1">Helix-turn-helix transcriptional regulator</fullName>
    </submittedName>
</protein>
<name>A0ACC5R4R7_9HYPH</name>